<dbReference type="Proteomes" id="UP000821837">
    <property type="component" value="Chromosome 11"/>
</dbReference>
<dbReference type="InterPro" id="IPR038717">
    <property type="entry name" value="Tc1-like_DDE_dom"/>
</dbReference>
<evidence type="ECO:0000313" key="3">
    <source>
        <dbReference type="Proteomes" id="UP000821837"/>
    </source>
</evidence>
<dbReference type="GO" id="GO:0003676">
    <property type="term" value="F:nucleic acid binding"/>
    <property type="evidence" value="ECO:0007669"/>
    <property type="project" value="InterPro"/>
</dbReference>
<dbReference type="InterPro" id="IPR036397">
    <property type="entry name" value="RNaseH_sf"/>
</dbReference>
<organism evidence="2 3">
    <name type="scientific">Rhipicephalus sanguineus</name>
    <name type="common">Brown dog tick</name>
    <name type="synonym">Ixodes sanguineus</name>
    <dbReference type="NCBI Taxonomy" id="34632"/>
    <lineage>
        <taxon>Eukaryota</taxon>
        <taxon>Metazoa</taxon>
        <taxon>Ecdysozoa</taxon>
        <taxon>Arthropoda</taxon>
        <taxon>Chelicerata</taxon>
        <taxon>Arachnida</taxon>
        <taxon>Acari</taxon>
        <taxon>Parasitiformes</taxon>
        <taxon>Ixodida</taxon>
        <taxon>Ixodoidea</taxon>
        <taxon>Ixodidae</taxon>
        <taxon>Rhipicephalinae</taxon>
        <taxon>Rhipicephalus</taxon>
        <taxon>Rhipicephalus</taxon>
    </lineage>
</organism>
<keyword evidence="3" id="KW-1185">Reference proteome</keyword>
<dbReference type="EMBL" id="JABSTV010001247">
    <property type="protein sequence ID" value="KAH7971946.1"/>
    <property type="molecule type" value="Genomic_DNA"/>
</dbReference>
<evidence type="ECO:0000259" key="1">
    <source>
        <dbReference type="Pfam" id="PF13358"/>
    </source>
</evidence>
<accession>A0A9D4Q8Y7</accession>
<reference evidence="2" key="1">
    <citation type="journal article" date="2020" name="Cell">
        <title>Large-Scale Comparative Analyses of Tick Genomes Elucidate Their Genetic Diversity and Vector Capacities.</title>
        <authorList>
            <consortium name="Tick Genome and Microbiome Consortium (TIGMIC)"/>
            <person name="Jia N."/>
            <person name="Wang J."/>
            <person name="Shi W."/>
            <person name="Du L."/>
            <person name="Sun Y."/>
            <person name="Zhan W."/>
            <person name="Jiang J.F."/>
            <person name="Wang Q."/>
            <person name="Zhang B."/>
            <person name="Ji P."/>
            <person name="Bell-Sakyi L."/>
            <person name="Cui X.M."/>
            <person name="Yuan T.T."/>
            <person name="Jiang B.G."/>
            <person name="Yang W.F."/>
            <person name="Lam T.T."/>
            <person name="Chang Q.C."/>
            <person name="Ding S.J."/>
            <person name="Wang X.J."/>
            <person name="Zhu J.G."/>
            <person name="Ruan X.D."/>
            <person name="Zhao L."/>
            <person name="Wei J.T."/>
            <person name="Ye R.Z."/>
            <person name="Que T.C."/>
            <person name="Du C.H."/>
            <person name="Zhou Y.H."/>
            <person name="Cheng J.X."/>
            <person name="Dai P.F."/>
            <person name="Guo W.B."/>
            <person name="Han X.H."/>
            <person name="Huang E.J."/>
            <person name="Li L.F."/>
            <person name="Wei W."/>
            <person name="Gao Y.C."/>
            <person name="Liu J.Z."/>
            <person name="Shao H.Z."/>
            <person name="Wang X."/>
            <person name="Wang C.C."/>
            <person name="Yang T.C."/>
            <person name="Huo Q.B."/>
            <person name="Li W."/>
            <person name="Chen H.Y."/>
            <person name="Chen S.E."/>
            <person name="Zhou L.G."/>
            <person name="Ni X.B."/>
            <person name="Tian J.H."/>
            <person name="Sheng Y."/>
            <person name="Liu T."/>
            <person name="Pan Y.S."/>
            <person name="Xia L.Y."/>
            <person name="Li J."/>
            <person name="Zhao F."/>
            <person name="Cao W.C."/>
        </authorList>
    </citation>
    <scope>NUCLEOTIDE SEQUENCE</scope>
    <source>
        <strain evidence="2">Rsan-2018</strain>
    </source>
</reference>
<dbReference type="AlphaFoldDB" id="A0A9D4Q8Y7"/>
<gene>
    <name evidence="2" type="ORF">HPB52_004377</name>
</gene>
<sequence>MLPTRYFPEYCHNVLSSGRCTVSAWGAISKDGLGPLVRIDGSFTASVYCGLLQKVLVPYALEGPFEDSCYLLQHHRRPSHTARTVAAVLENHAVRTLSCPTVGADLNRVENMWVIMKSYLSARRCSSATKDALRQAVSEEWERLPLSREIVVTLYGSMPRRIETAIAANGNLSSY</sequence>
<comment type="caution">
    <text evidence="2">The sequence shown here is derived from an EMBL/GenBank/DDBJ whole genome shotgun (WGS) entry which is preliminary data.</text>
</comment>
<reference evidence="2" key="2">
    <citation type="submission" date="2021-09" db="EMBL/GenBank/DDBJ databases">
        <authorList>
            <person name="Jia N."/>
            <person name="Wang J."/>
            <person name="Shi W."/>
            <person name="Du L."/>
            <person name="Sun Y."/>
            <person name="Zhan W."/>
            <person name="Jiang J."/>
            <person name="Wang Q."/>
            <person name="Zhang B."/>
            <person name="Ji P."/>
            <person name="Sakyi L.B."/>
            <person name="Cui X."/>
            <person name="Yuan T."/>
            <person name="Jiang B."/>
            <person name="Yang W."/>
            <person name="Lam T.T.-Y."/>
            <person name="Chang Q."/>
            <person name="Ding S."/>
            <person name="Wang X."/>
            <person name="Zhu J."/>
            <person name="Ruan X."/>
            <person name="Zhao L."/>
            <person name="Wei J."/>
            <person name="Que T."/>
            <person name="Du C."/>
            <person name="Cheng J."/>
            <person name="Dai P."/>
            <person name="Han X."/>
            <person name="Huang E."/>
            <person name="Gao Y."/>
            <person name="Liu J."/>
            <person name="Shao H."/>
            <person name="Ye R."/>
            <person name="Li L."/>
            <person name="Wei W."/>
            <person name="Wang X."/>
            <person name="Wang C."/>
            <person name="Huo Q."/>
            <person name="Li W."/>
            <person name="Guo W."/>
            <person name="Chen H."/>
            <person name="Chen S."/>
            <person name="Zhou L."/>
            <person name="Zhou L."/>
            <person name="Ni X."/>
            <person name="Tian J."/>
            <person name="Zhou Y."/>
            <person name="Sheng Y."/>
            <person name="Liu T."/>
            <person name="Pan Y."/>
            <person name="Xia L."/>
            <person name="Li J."/>
            <person name="Zhao F."/>
            <person name="Cao W."/>
        </authorList>
    </citation>
    <scope>NUCLEOTIDE SEQUENCE</scope>
    <source>
        <strain evidence="2">Rsan-2018</strain>
        <tissue evidence="2">Larvae</tissue>
    </source>
</reference>
<name>A0A9D4Q8Y7_RHISA</name>
<dbReference type="Gene3D" id="3.30.420.10">
    <property type="entry name" value="Ribonuclease H-like superfamily/Ribonuclease H"/>
    <property type="match status" value="1"/>
</dbReference>
<protein>
    <recommendedName>
        <fullName evidence="1">Tc1-like transposase DDE domain-containing protein</fullName>
    </recommendedName>
</protein>
<proteinExistence type="predicted"/>
<dbReference type="Pfam" id="PF13358">
    <property type="entry name" value="DDE_3"/>
    <property type="match status" value="1"/>
</dbReference>
<feature type="domain" description="Tc1-like transposase DDE" evidence="1">
    <location>
        <begin position="20"/>
        <end position="126"/>
    </location>
</feature>
<evidence type="ECO:0000313" key="2">
    <source>
        <dbReference type="EMBL" id="KAH7971946.1"/>
    </source>
</evidence>
<dbReference type="VEuPathDB" id="VectorBase:RSAN_033937"/>